<name>A0A0E3JNT7_CLOSL</name>
<sequence length="53" mass="6171">MYKYVLTYLYNGTIILTSKTLGHKITELIQNTPKKININEILGILNILYKRSD</sequence>
<accession>A0A0E3JNT7</accession>
<evidence type="ECO:0000313" key="1">
    <source>
        <dbReference type="EMBL" id="AKA69623.1"/>
    </source>
</evidence>
<proteinExistence type="predicted"/>
<reference evidence="1 2" key="1">
    <citation type="journal article" date="2015" name="J. Biotechnol.">
        <title>Complete genome sequence of a malodorant-producing acetogen, Clostridium scatologenes ATCC 25775(T).</title>
        <authorList>
            <person name="Zhu Z."/>
            <person name="Guo T."/>
            <person name="Zheng H."/>
            <person name="Song T."/>
            <person name="Ouyang P."/>
            <person name="Xie J."/>
        </authorList>
    </citation>
    <scope>NUCLEOTIDE SEQUENCE [LARGE SCALE GENOMIC DNA]</scope>
    <source>
        <strain evidence="1 2">ATCC 25775</strain>
    </source>
</reference>
<dbReference type="STRING" id="1548.CSCA_2498"/>
<organism evidence="1 2">
    <name type="scientific">Clostridium scatologenes</name>
    <dbReference type="NCBI Taxonomy" id="1548"/>
    <lineage>
        <taxon>Bacteria</taxon>
        <taxon>Bacillati</taxon>
        <taxon>Bacillota</taxon>
        <taxon>Clostridia</taxon>
        <taxon>Eubacteriales</taxon>
        <taxon>Clostridiaceae</taxon>
        <taxon>Clostridium</taxon>
    </lineage>
</organism>
<protein>
    <submittedName>
        <fullName evidence="1">Uncharacterized protein</fullName>
    </submittedName>
</protein>
<dbReference type="Proteomes" id="UP000033115">
    <property type="component" value="Chromosome"/>
</dbReference>
<dbReference type="KEGG" id="csq:CSCA_2498"/>
<gene>
    <name evidence="1" type="ORF">CSCA_2498</name>
</gene>
<dbReference type="HOGENOM" id="CLU_3060276_0_0_9"/>
<dbReference type="AlphaFoldDB" id="A0A0E3JNT7"/>
<keyword evidence="2" id="KW-1185">Reference proteome</keyword>
<dbReference type="EMBL" id="CP009933">
    <property type="protein sequence ID" value="AKA69623.1"/>
    <property type="molecule type" value="Genomic_DNA"/>
</dbReference>
<evidence type="ECO:0000313" key="2">
    <source>
        <dbReference type="Proteomes" id="UP000033115"/>
    </source>
</evidence>